<dbReference type="InterPro" id="IPR013324">
    <property type="entry name" value="RNA_pol_sigma_r3/r4-like"/>
</dbReference>
<dbReference type="GO" id="GO:0006950">
    <property type="term" value="P:response to stress"/>
    <property type="evidence" value="ECO:0007669"/>
    <property type="project" value="UniProtKB-ARBA"/>
</dbReference>
<name>A0A3G9IWD9_9ACTN</name>
<keyword evidence="4 6" id="KW-0238">DNA-binding</keyword>
<evidence type="ECO:0000256" key="3">
    <source>
        <dbReference type="ARBA" id="ARBA00023082"/>
    </source>
</evidence>
<dbReference type="AlphaFoldDB" id="A0A3G9IWD9"/>
<keyword evidence="5 6" id="KW-0804">Transcription</keyword>
<dbReference type="Gene3D" id="1.10.1740.10">
    <property type="match status" value="1"/>
</dbReference>
<evidence type="ECO:0000256" key="2">
    <source>
        <dbReference type="ARBA" id="ARBA00023015"/>
    </source>
</evidence>
<reference evidence="9 10" key="1">
    <citation type="submission" date="2018-11" db="EMBL/GenBank/DDBJ databases">
        <title>Complete genome sequence of Nocardioides baekrokdamisoli strain KCTC 39748.</title>
        <authorList>
            <person name="Kang S.W."/>
            <person name="Lee K.C."/>
            <person name="Kim K.K."/>
            <person name="Kim J.S."/>
            <person name="Kim D.S."/>
            <person name="Ko S.H."/>
            <person name="Yang S.H."/>
            <person name="Shin Y.K."/>
            <person name="Lee J.S."/>
        </authorList>
    </citation>
    <scope>NUCLEOTIDE SEQUENCE [LARGE SCALE GENOMIC DNA]</scope>
    <source>
        <strain evidence="9 10">KCTC 39748</strain>
    </source>
</reference>
<dbReference type="InterPro" id="IPR039425">
    <property type="entry name" value="RNA_pol_sigma-70-like"/>
</dbReference>
<dbReference type="PANTHER" id="PTHR43133:SF50">
    <property type="entry name" value="ECF RNA POLYMERASE SIGMA FACTOR SIGM"/>
    <property type="match status" value="1"/>
</dbReference>
<evidence type="ECO:0000259" key="7">
    <source>
        <dbReference type="Pfam" id="PF04542"/>
    </source>
</evidence>
<accession>A0A3G9IWD9</accession>
<keyword evidence="3 6" id="KW-0731">Sigma factor</keyword>
<dbReference type="GO" id="GO:0016987">
    <property type="term" value="F:sigma factor activity"/>
    <property type="evidence" value="ECO:0007669"/>
    <property type="project" value="UniProtKB-KW"/>
</dbReference>
<feature type="domain" description="RNA polymerase sigma-70 region 2" evidence="7">
    <location>
        <begin position="50"/>
        <end position="111"/>
    </location>
</feature>
<evidence type="ECO:0000259" key="8">
    <source>
        <dbReference type="Pfam" id="PF08281"/>
    </source>
</evidence>
<dbReference type="RefSeq" id="WP_125569385.1">
    <property type="nucleotide sequence ID" value="NZ_AP019307.1"/>
</dbReference>
<dbReference type="InterPro" id="IPR000838">
    <property type="entry name" value="RNA_pol_sigma70_ECF_CS"/>
</dbReference>
<dbReference type="Pfam" id="PF04542">
    <property type="entry name" value="Sigma70_r2"/>
    <property type="match status" value="1"/>
</dbReference>
<dbReference type="NCBIfam" id="TIGR02937">
    <property type="entry name" value="sigma70-ECF"/>
    <property type="match status" value="1"/>
</dbReference>
<dbReference type="OrthoDB" id="3292386at2"/>
<dbReference type="InterPro" id="IPR013325">
    <property type="entry name" value="RNA_pol_sigma_r2"/>
</dbReference>
<dbReference type="KEGG" id="nbe:Back2_22980"/>
<dbReference type="InterPro" id="IPR014284">
    <property type="entry name" value="RNA_pol_sigma-70_dom"/>
</dbReference>
<dbReference type="InterPro" id="IPR036388">
    <property type="entry name" value="WH-like_DNA-bd_sf"/>
</dbReference>
<dbReference type="PROSITE" id="PS01063">
    <property type="entry name" value="SIGMA70_ECF"/>
    <property type="match status" value="1"/>
</dbReference>
<dbReference type="Gene3D" id="1.10.10.10">
    <property type="entry name" value="Winged helix-like DNA-binding domain superfamily/Winged helix DNA-binding domain"/>
    <property type="match status" value="1"/>
</dbReference>
<evidence type="ECO:0000313" key="10">
    <source>
        <dbReference type="Proteomes" id="UP000271573"/>
    </source>
</evidence>
<dbReference type="InterPro" id="IPR013249">
    <property type="entry name" value="RNA_pol_sigma70_r4_t2"/>
</dbReference>
<dbReference type="GO" id="GO:0006352">
    <property type="term" value="P:DNA-templated transcription initiation"/>
    <property type="evidence" value="ECO:0007669"/>
    <property type="project" value="InterPro"/>
</dbReference>
<dbReference type="SUPFAM" id="SSF88946">
    <property type="entry name" value="Sigma2 domain of RNA polymerase sigma factors"/>
    <property type="match status" value="1"/>
</dbReference>
<proteinExistence type="inferred from homology"/>
<dbReference type="EMBL" id="AP019307">
    <property type="protein sequence ID" value="BBH18011.1"/>
    <property type="molecule type" value="Genomic_DNA"/>
</dbReference>
<evidence type="ECO:0000256" key="4">
    <source>
        <dbReference type="ARBA" id="ARBA00023125"/>
    </source>
</evidence>
<dbReference type="Pfam" id="PF08281">
    <property type="entry name" value="Sigma70_r4_2"/>
    <property type="match status" value="1"/>
</dbReference>
<dbReference type="SUPFAM" id="SSF88659">
    <property type="entry name" value="Sigma3 and sigma4 domains of RNA polymerase sigma factors"/>
    <property type="match status" value="1"/>
</dbReference>
<feature type="domain" description="RNA polymerase sigma factor 70 region 4 type 2" evidence="8">
    <location>
        <begin position="139"/>
        <end position="190"/>
    </location>
</feature>
<comment type="similarity">
    <text evidence="1 6">Belongs to the sigma-70 factor family. ECF subfamily.</text>
</comment>
<protein>
    <recommendedName>
        <fullName evidence="6">RNA polymerase sigma factor</fullName>
    </recommendedName>
</protein>
<dbReference type="Proteomes" id="UP000271573">
    <property type="component" value="Chromosome"/>
</dbReference>
<dbReference type="PANTHER" id="PTHR43133">
    <property type="entry name" value="RNA POLYMERASE ECF-TYPE SIGMA FACTO"/>
    <property type="match status" value="1"/>
</dbReference>
<gene>
    <name evidence="9" type="ORF">Back2_22980</name>
</gene>
<evidence type="ECO:0000256" key="5">
    <source>
        <dbReference type="ARBA" id="ARBA00023163"/>
    </source>
</evidence>
<dbReference type="GO" id="GO:0003677">
    <property type="term" value="F:DNA binding"/>
    <property type="evidence" value="ECO:0007669"/>
    <property type="project" value="UniProtKB-KW"/>
</dbReference>
<sequence length="197" mass="22865">MPRGLFGDRADNFSEPLQQMADRMRPRVVTVLPPESEEQTSLSEYARERGDWLARCAFMLTGDRDSALDLVQETLLLAWKARARVDQADDRDAYILRIMMNRHRSNHRRRQPALVSFEYARDGVLFEPDRTERVDDAAAVSAALKLLPARQRIVVVLRYWMDLDDLRISEVLDCRRATVRSLAARGMQRIKQYLEST</sequence>
<dbReference type="InterPro" id="IPR007627">
    <property type="entry name" value="RNA_pol_sigma70_r2"/>
</dbReference>
<keyword evidence="10" id="KW-1185">Reference proteome</keyword>
<evidence type="ECO:0000313" key="9">
    <source>
        <dbReference type="EMBL" id="BBH18011.1"/>
    </source>
</evidence>
<keyword evidence="2 6" id="KW-0805">Transcription regulation</keyword>
<evidence type="ECO:0000256" key="1">
    <source>
        <dbReference type="ARBA" id="ARBA00010641"/>
    </source>
</evidence>
<organism evidence="9 10">
    <name type="scientific">Nocardioides baekrokdamisoli</name>
    <dbReference type="NCBI Taxonomy" id="1804624"/>
    <lineage>
        <taxon>Bacteria</taxon>
        <taxon>Bacillati</taxon>
        <taxon>Actinomycetota</taxon>
        <taxon>Actinomycetes</taxon>
        <taxon>Propionibacteriales</taxon>
        <taxon>Nocardioidaceae</taxon>
        <taxon>Nocardioides</taxon>
    </lineage>
</organism>
<evidence type="ECO:0000256" key="6">
    <source>
        <dbReference type="RuleBase" id="RU000716"/>
    </source>
</evidence>